<evidence type="ECO:0000313" key="4">
    <source>
        <dbReference type="Proteomes" id="UP000286134"/>
    </source>
</evidence>
<feature type="region of interest" description="Disordered" evidence="1">
    <location>
        <begin position="159"/>
        <end position="186"/>
    </location>
</feature>
<protein>
    <submittedName>
        <fullName evidence="3">Uncharacterized protein</fullName>
    </submittedName>
</protein>
<feature type="chain" id="PRO_5019365053" evidence="2">
    <location>
        <begin position="17"/>
        <end position="186"/>
    </location>
</feature>
<evidence type="ECO:0000256" key="1">
    <source>
        <dbReference type="SAM" id="MobiDB-lite"/>
    </source>
</evidence>
<dbReference type="EMBL" id="MCFK01003118">
    <property type="protein sequence ID" value="RKF62727.1"/>
    <property type="molecule type" value="Genomic_DNA"/>
</dbReference>
<evidence type="ECO:0000256" key="2">
    <source>
        <dbReference type="SAM" id="SignalP"/>
    </source>
</evidence>
<keyword evidence="2" id="KW-0732">Signal</keyword>
<feature type="compositionally biased region" description="Low complexity" evidence="1">
    <location>
        <begin position="96"/>
        <end position="107"/>
    </location>
</feature>
<feature type="region of interest" description="Disordered" evidence="1">
    <location>
        <begin position="95"/>
        <end position="115"/>
    </location>
</feature>
<dbReference type="Proteomes" id="UP000286134">
    <property type="component" value="Unassembled WGS sequence"/>
</dbReference>
<sequence>MHIQLFILLISSMTIAFPLNINLGAFSPALVVGDGEISFAEGKQAEGLITSLSGSSAGVDKAGNNALNGVKIKEGKKGATVKARSIITEGDSDTKINMSSEISNSSSQAKKERRDDISIAEQVEIPGQSQKRSLEKRDLAGFLAALKFADGALNRGPSIDLGTGEGGSGVGISIRPPGTATKAAEE</sequence>
<accession>A0A420HZ89</accession>
<organism evidence="3 4">
    <name type="scientific">Erysiphe neolycopersici</name>
    <dbReference type="NCBI Taxonomy" id="212602"/>
    <lineage>
        <taxon>Eukaryota</taxon>
        <taxon>Fungi</taxon>
        <taxon>Dikarya</taxon>
        <taxon>Ascomycota</taxon>
        <taxon>Pezizomycotina</taxon>
        <taxon>Leotiomycetes</taxon>
        <taxon>Erysiphales</taxon>
        <taxon>Erysiphaceae</taxon>
        <taxon>Erysiphe</taxon>
    </lineage>
</organism>
<name>A0A420HZ89_9PEZI</name>
<dbReference type="STRING" id="212602.A0A420HZ89"/>
<dbReference type="AlphaFoldDB" id="A0A420HZ89"/>
<gene>
    <name evidence="3" type="ORF">OnM2_031020</name>
</gene>
<proteinExistence type="predicted"/>
<dbReference type="OrthoDB" id="3941683at2759"/>
<comment type="caution">
    <text evidence="3">The sequence shown here is derived from an EMBL/GenBank/DDBJ whole genome shotgun (WGS) entry which is preliminary data.</text>
</comment>
<feature type="signal peptide" evidence="2">
    <location>
        <begin position="1"/>
        <end position="16"/>
    </location>
</feature>
<reference evidence="3 4" key="1">
    <citation type="journal article" date="2018" name="BMC Genomics">
        <title>Comparative genome analyses reveal sequence features reflecting distinct modes of host-adaptation between dicot and monocot powdery mildew.</title>
        <authorList>
            <person name="Wu Y."/>
            <person name="Ma X."/>
            <person name="Pan Z."/>
            <person name="Kale S.D."/>
            <person name="Song Y."/>
            <person name="King H."/>
            <person name="Zhang Q."/>
            <person name="Presley C."/>
            <person name="Deng X."/>
            <person name="Wei C.I."/>
            <person name="Xiao S."/>
        </authorList>
    </citation>
    <scope>NUCLEOTIDE SEQUENCE [LARGE SCALE GENOMIC DNA]</scope>
    <source>
        <strain evidence="3">UMSG2</strain>
    </source>
</reference>
<evidence type="ECO:0000313" key="3">
    <source>
        <dbReference type="EMBL" id="RKF62727.1"/>
    </source>
</evidence>
<keyword evidence="4" id="KW-1185">Reference proteome</keyword>